<proteinExistence type="inferred from homology"/>
<dbReference type="GO" id="GO:0051539">
    <property type="term" value="F:4 iron, 4 sulfur cluster binding"/>
    <property type="evidence" value="ECO:0007669"/>
    <property type="project" value="UniProtKB-KW"/>
</dbReference>
<reference evidence="14" key="1">
    <citation type="submission" date="2022-11" db="UniProtKB">
        <authorList>
            <consortium name="WormBaseParasite"/>
        </authorList>
    </citation>
    <scope>IDENTIFICATION</scope>
</reference>
<dbReference type="InterPro" id="IPR004036">
    <property type="entry name" value="Endonuclease-III-like_CS2"/>
</dbReference>
<evidence type="ECO:0000256" key="9">
    <source>
        <dbReference type="ARBA" id="ARBA00023204"/>
    </source>
</evidence>
<dbReference type="CDD" id="cd00056">
    <property type="entry name" value="ENDO3c"/>
    <property type="match status" value="1"/>
</dbReference>
<evidence type="ECO:0000256" key="11">
    <source>
        <dbReference type="ARBA" id="ARBA00023295"/>
    </source>
</evidence>
<keyword evidence="13" id="KW-1185">Reference proteome</keyword>
<keyword evidence="6" id="KW-0378">Hydrolase</keyword>
<dbReference type="Pfam" id="PF00730">
    <property type="entry name" value="HhH-GPD"/>
    <property type="match status" value="1"/>
</dbReference>
<organism evidence="13 14">
    <name type="scientific">Ditylenchus dipsaci</name>
    <dbReference type="NCBI Taxonomy" id="166011"/>
    <lineage>
        <taxon>Eukaryota</taxon>
        <taxon>Metazoa</taxon>
        <taxon>Ecdysozoa</taxon>
        <taxon>Nematoda</taxon>
        <taxon>Chromadorea</taxon>
        <taxon>Rhabditida</taxon>
        <taxon>Tylenchina</taxon>
        <taxon>Tylenchomorpha</taxon>
        <taxon>Sphaerularioidea</taxon>
        <taxon>Anguinidae</taxon>
        <taxon>Anguininae</taxon>
        <taxon>Ditylenchus</taxon>
    </lineage>
</organism>
<evidence type="ECO:0000256" key="1">
    <source>
        <dbReference type="ARBA" id="ARBA00008343"/>
    </source>
</evidence>
<evidence type="ECO:0000256" key="2">
    <source>
        <dbReference type="ARBA" id="ARBA00012720"/>
    </source>
</evidence>
<dbReference type="InterPro" id="IPR003265">
    <property type="entry name" value="HhH-GPD_domain"/>
</dbReference>
<keyword evidence="9" id="KW-0234">DNA repair</keyword>
<dbReference type="SUPFAM" id="SSF48150">
    <property type="entry name" value="DNA-glycosylase"/>
    <property type="match status" value="1"/>
</dbReference>
<dbReference type="GO" id="GO:0000703">
    <property type="term" value="F:oxidized pyrimidine nucleobase lesion DNA N-glycosylase activity"/>
    <property type="evidence" value="ECO:0007669"/>
    <property type="project" value="TreeGrafter"/>
</dbReference>
<keyword evidence="10" id="KW-0456">Lyase</keyword>
<protein>
    <recommendedName>
        <fullName evidence="2">DNA-(apurinic or apyrimidinic site) lyase</fullName>
        <ecNumber evidence="2">4.2.99.18</ecNumber>
    </recommendedName>
</protein>
<evidence type="ECO:0000256" key="3">
    <source>
        <dbReference type="ARBA" id="ARBA00022485"/>
    </source>
</evidence>
<dbReference type="Proteomes" id="UP000887574">
    <property type="component" value="Unplaced"/>
</dbReference>
<keyword evidence="5" id="KW-0227">DNA damage</keyword>
<evidence type="ECO:0000256" key="7">
    <source>
        <dbReference type="ARBA" id="ARBA00023004"/>
    </source>
</evidence>
<evidence type="ECO:0000259" key="12">
    <source>
        <dbReference type="SMART" id="SM00478"/>
    </source>
</evidence>
<dbReference type="InterPro" id="IPR000445">
    <property type="entry name" value="HhH_motif"/>
</dbReference>
<dbReference type="SMART" id="SM00478">
    <property type="entry name" value="ENDO3c"/>
    <property type="match status" value="1"/>
</dbReference>
<dbReference type="GO" id="GO:0005634">
    <property type="term" value="C:nucleus"/>
    <property type="evidence" value="ECO:0007669"/>
    <property type="project" value="TreeGrafter"/>
</dbReference>
<dbReference type="GO" id="GO:0006285">
    <property type="term" value="P:base-excision repair, AP site formation"/>
    <property type="evidence" value="ECO:0007669"/>
    <property type="project" value="TreeGrafter"/>
</dbReference>
<feature type="domain" description="HhH-GPD" evidence="12">
    <location>
        <begin position="100"/>
        <end position="225"/>
    </location>
</feature>
<dbReference type="FunFam" id="1.10.340.30:FF:000005">
    <property type="entry name" value="Endonuclease III-like protein 1"/>
    <property type="match status" value="1"/>
</dbReference>
<dbReference type="Gene3D" id="1.10.340.30">
    <property type="entry name" value="Hypothetical protein, domain 2"/>
    <property type="match status" value="1"/>
</dbReference>
<dbReference type="WBParaSite" id="jg15154">
    <property type="protein sequence ID" value="jg15154"/>
    <property type="gene ID" value="jg15154"/>
</dbReference>
<dbReference type="PROSITE" id="PS01155">
    <property type="entry name" value="ENDONUCLEASE_III_2"/>
    <property type="match status" value="1"/>
</dbReference>
<evidence type="ECO:0000256" key="5">
    <source>
        <dbReference type="ARBA" id="ARBA00022763"/>
    </source>
</evidence>
<name>A0A915D3F5_9BILA</name>
<dbReference type="InterPro" id="IPR011257">
    <property type="entry name" value="DNA_glycosylase"/>
</dbReference>
<sequence>MTKSKRPVSPSIDGSSSNYAEKQPKLMIEQTSLVVKKEVMDIEDFECIILPSNIAVHLNLLEKMREIKDAPVDTMGCHKLADSLADPKTYRFQVLVALMLSSQTRDQVTAAAMERLRFHGCTIPKIIEFPLPELAQTLCPVGFYKRKADFLKRTAIILKEKFNGDIPDTMDGLCSLPGVGSKMANLAMQIAFDRIEGIGVDTHDEDSAQELLELSEQVACRFGQQVCLPVGPKCSGCLLKDSCPWPGKVKQLKKK</sequence>
<evidence type="ECO:0000256" key="8">
    <source>
        <dbReference type="ARBA" id="ARBA00023014"/>
    </source>
</evidence>
<dbReference type="GO" id="GO:0140078">
    <property type="term" value="F:class I DNA-(apurinic or apyrimidinic site) endonuclease activity"/>
    <property type="evidence" value="ECO:0007669"/>
    <property type="project" value="UniProtKB-EC"/>
</dbReference>
<dbReference type="InterPro" id="IPR023170">
    <property type="entry name" value="HhH_base_excis_C"/>
</dbReference>
<dbReference type="Gene3D" id="1.10.1670.10">
    <property type="entry name" value="Helix-hairpin-Helix base-excision DNA repair enzymes (C-terminal)"/>
    <property type="match status" value="1"/>
</dbReference>
<comment type="similarity">
    <text evidence="1">Belongs to the Nth/MutY family.</text>
</comment>
<keyword evidence="8" id="KW-0411">Iron-sulfur</keyword>
<dbReference type="PANTHER" id="PTHR43286:SF1">
    <property type="entry name" value="ENDONUCLEASE III-LIKE PROTEIN 1"/>
    <property type="match status" value="1"/>
</dbReference>
<dbReference type="EC" id="4.2.99.18" evidence="2"/>
<dbReference type="GO" id="GO:0046872">
    <property type="term" value="F:metal ion binding"/>
    <property type="evidence" value="ECO:0007669"/>
    <property type="project" value="UniProtKB-KW"/>
</dbReference>
<dbReference type="Pfam" id="PF00633">
    <property type="entry name" value="HHH"/>
    <property type="match status" value="1"/>
</dbReference>
<keyword evidence="3" id="KW-0004">4Fe-4S</keyword>
<keyword evidence="4" id="KW-0479">Metal-binding</keyword>
<evidence type="ECO:0000256" key="4">
    <source>
        <dbReference type="ARBA" id="ARBA00022723"/>
    </source>
</evidence>
<keyword evidence="11" id="KW-0326">Glycosidase</keyword>
<evidence type="ECO:0000313" key="14">
    <source>
        <dbReference type="WBParaSite" id="jg15154"/>
    </source>
</evidence>
<dbReference type="AlphaFoldDB" id="A0A915D3F5"/>
<evidence type="ECO:0000313" key="13">
    <source>
        <dbReference type="Proteomes" id="UP000887574"/>
    </source>
</evidence>
<dbReference type="PANTHER" id="PTHR43286">
    <property type="entry name" value="ENDONUCLEASE III-LIKE PROTEIN 1"/>
    <property type="match status" value="1"/>
</dbReference>
<dbReference type="GO" id="GO:0006289">
    <property type="term" value="P:nucleotide-excision repair"/>
    <property type="evidence" value="ECO:0007669"/>
    <property type="project" value="TreeGrafter"/>
</dbReference>
<evidence type="ECO:0000256" key="6">
    <source>
        <dbReference type="ARBA" id="ARBA00022801"/>
    </source>
</evidence>
<dbReference type="GO" id="GO:0003677">
    <property type="term" value="F:DNA binding"/>
    <property type="evidence" value="ECO:0007669"/>
    <property type="project" value="InterPro"/>
</dbReference>
<keyword evidence="7" id="KW-0408">Iron</keyword>
<evidence type="ECO:0000256" key="10">
    <source>
        <dbReference type="ARBA" id="ARBA00023239"/>
    </source>
</evidence>
<accession>A0A915D3F5</accession>